<proteinExistence type="predicted"/>
<name>A0AAD1IH42_9MYCO</name>
<dbReference type="AlphaFoldDB" id="A0AAD1IH42"/>
<protein>
    <submittedName>
        <fullName evidence="1">Uncharacterized protein</fullName>
    </submittedName>
</protein>
<evidence type="ECO:0000313" key="2">
    <source>
        <dbReference type="Proteomes" id="UP000466607"/>
    </source>
</evidence>
<evidence type="ECO:0000313" key="1">
    <source>
        <dbReference type="EMBL" id="BBY15354.1"/>
    </source>
</evidence>
<gene>
    <name evidence="1" type="ORF">MLIT_09460</name>
</gene>
<dbReference type="EMBL" id="AP022586">
    <property type="protein sequence ID" value="BBY15354.1"/>
    <property type="molecule type" value="Genomic_DNA"/>
</dbReference>
<organism evidence="1 2">
    <name type="scientific">Mycolicibacterium litorale</name>
    <dbReference type="NCBI Taxonomy" id="758802"/>
    <lineage>
        <taxon>Bacteria</taxon>
        <taxon>Bacillati</taxon>
        <taxon>Actinomycetota</taxon>
        <taxon>Actinomycetes</taxon>
        <taxon>Mycobacteriales</taxon>
        <taxon>Mycobacteriaceae</taxon>
        <taxon>Mycolicibacterium</taxon>
    </lineage>
</organism>
<keyword evidence="2" id="KW-1185">Reference proteome</keyword>
<accession>A0AAD1IH42</accession>
<sequence>MHALAAVTATTVAAARNTVRRVARPPNDAKCGAHSHAVHIRGSMAGGCADEAAARRYRLRTVRWTPRILA</sequence>
<reference evidence="1 2" key="1">
    <citation type="journal article" date="2019" name="Emerg. Microbes Infect.">
        <title>Comprehensive subspecies identification of 175 nontuberculous mycobacteria species based on 7547 genomic profiles.</title>
        <authorList>
            <person name="Matsumoto Y."/>
            <person name="Kinjo T."/>
            <person name="Motooka D."/>
            <person name="Nabeya D."/>
            <person name="Jung N."/>
            <person name="Uechi K."/>
            <person name="Horii T."/>
            <person name="Iida T."/>
            <person name="Fujita J."/>
            <person name="Nakamura S."/>
        </authorList>
    </citation>
    <scope>NUCLEOTIDE SEQUENCE [LARGE SCALE GENOMIC DNA]</scope>
    <source>
        <strain evidence="1 2">JCM 17423</strain>
    </source>
</reference>
<dbReference type="Proteomes" id="UP000466607">
    <property type="component" value="Chromosome"/>
</dbReference>